<proteinExistence type="predicted"/>
<accession>A0A3G5A8X9</accession>
<sequence length="111" mass="12115">MLRSVLTKGNRLRGQIRGTAVGARLAAPPAAAIGKKQLSIEARKVNMTIVRQADIEKKYGEQYLYGKAYDSKDPFNTPGSKLLKELRVDQVVLGVFITSLALHMTGVQKCG</sequence>
<organism evidence="1">
    <name type="scientific">Hyperionvirus sp</name>
    <dbReference type="NCBI Taxonomy" id="2487770"/>
    <lineage>
        <taxon>Viruses</taxon>
        <taxon>Varidnaviria</taxon>
        <taxon>Bamfordvirae</taxon>
        <taxon>Nucleocytoviricota</taxon>
        <taxon>Megaviricetes</taxon>
        <taxon>Imitervirales</taxon>
        <taxon>Mimiviridae</taxon>
        <taxon>Klosneuvirinae</taxon>
    </lineage>
</organism>
<protein>
    <submittedName>
        <fullName evidence="1">Uncharacterized protein</fullName>
    </submittedName>
</protein>
<evidence type="ECO:0000313" key="1">
    <source>
        <dbReference type="EMBL" id="AYV83730.1"/>
    </source>
</evidence>
<name>A0A3G5A8X9_9VIRU</name>
<reference evidence="1" key="1">
    <citation type="submission" date="2018-10" db="EMBL/GenBank/DDBJ databases">
        <title>Hidden diversity of soil giant viruses.</title>
        <authorList>
            <person name="Schulz F."/>
            <person name="Alteio L."/>
            <person name="Goudeau D."/>
            <person name="Ryan E.M."/>
            <person name="Malmstrom R.R."/>
            <person name="Blanchard J."/>
            <person name="Woyke T."/>
        </authorList>
    </citation>
    <scope>NUCLEOTIDE SEQUENCE</scope>
    <source>
        <strain evidence="1">HYV1</strain>
    </source>
</reference>
<dbReference type="EMBL" id="MK072393">
    <property type="protein sequence ID" value="AYV83730.1"/>
    <property type="molecule type" value="Genomic_DNA"/>
</dbReference>
<gene>
    <name evidence="1" type="ORF">Hyperionvirus11_3</name>
</gene>